<reference evidence="1" key="1">
    <citation type="submission" date="2021-01" db="EMBL/GenBank/DDBJ databases">
        <authorList>
            <person name="Corre E."/>
            <person name="Pelletier E."/>
            <person name="Niang G."/>
            <person name="Scheremetjew M."/>
            <person name="Finn R."/>
            <person name="Kale V."/>
            <person name="Holt S."/>
            <person name="Cochrane G."/>
            <person name="Meng A."/>
            <person name="Brown T."/>
            <person name="Cohen L."/>
        </authorList>
    </citation>
    <scope>NUCLEOTIDE SEQUENCE</scope>
    <source>
        <strain evidence="1">Pbaha01</strain>
    </source>
</reference>
<dbReference type="InterPro" id="IPR036691">
    <property type="entry name" value="Endo/exonu/phosph_ase_sf"/>
</dbReference>
<dbReference type="Gene3D" id="3.60.10.10">
    <property type="entry name" value="Endonuclease/exonuclease/phosphatase"/>
    <property type="match status" value="1"/>
</dbReference>
<evidence type="ECO:0000313" key="1">
    <source>
        <dbReference type="EMBL" id="CAD8360372.1"/>
    </source>
</evidence>
<organism evidence="1">
    <name type="scientific">Pyrodinium bahamense</name>
    <dbReference type="NCBI Taxonomy" id="73915"/>
    <lineage>
        <taxon>Eukaryota</taxon>
        <taxon>Sar</taxon>
        <taxon>Alveolata</taxon>
        <taxon>Dinophyceae</taxon>
        <taxon>Gonyaulacales</taxon>
        <taxon>Pyrocystaceae</taxon>
        <taxon>Pyrodinium</taxon>
    </lineage>
</organism>
<evidence type="ECO:0008006" key="2">
    <source>
        <dbReference type="Google" id="ProtNLM"/>
    </source>
</evidence>
<proteinExistence type="predicted"/>
<dbReference type="SUPFAM" id="SSF56219">
    <property type="entry name" value="DNase I-like"/>
    <property type="match status" value="1"/>
</dbReference>
<sequence>MDPFEDHDPLSNRYKVFCCPGLVQKLGNWDGSARKTFHCVKAPPMPDWKSVVPAGPVSHGKARFLTFNTFWQNHQYQMLAGLIAQIEPDIAALEEIPSWKRRDGLLDSLKRMGTPYDWAPSGGVPVNYDGHILYRTDTWRVMESNTLLVDQRARSPGILRGVHWAAMERKADKARILVFGTHPSYDRKKPTFIPRDWPAMDIVQKAVPFMQTLAGKWDAPAVFMCDCNTGDQEPSMQWLRQGNGRMTFRTAATSAIDHIYIESSPRSFGTPSNPCVVRPNRVGVRRQEWGMADHPPVFVDVVLNVAQ</sequence>
<gene>
    <name evidence="1" type="ORF">PBAH0796_LOCUS14824</name>
</gene>
<dbReference type="AlphaFoldDB" id="A0A7S0ADL5"/>
<protein>
    <recommendedName>
        <fullName evidence="2">Endonuclease/exonuclease/phosphatase domain-containing protein</fullName>
    </recommendedName>
</protein>
<dbReference type="EMBL" id="HBEG01024433">
    <property type="protein sequence ID" value="CAD8360372.1"/>
    <property type="molecule type" value="Transcribed_RNA"/>
</dbReference>
<accession>A0A7S0ADL5</accession>
<name>A0A7S0ADL5_9DINO</name>